<evidence type="ECO:0000313" key="1">
    <source>
        <dbReference type="Proteomes" id="UP000694864"/>
    </source>
</evidence>
<name>A0ABM0YJC7_CAMSA</name>
<accession>A0ABM0YJC7</accession>
<dbReference type="GeneID" id="104779176"/>
<sequence length="341" mass="38311">MHPDKASGPDGMTAFFYQKAWATVKADLVLLVNSFLRNGDFDKRLNVTNICLIPKVDKPTRMTELRPISLCNVEVLIAHFRKAERLKLLTGIKVLTASPAISHLLFVDDSLFFCRATKEQCEVVLDILKKYEWVYGQQINFQKFSFQFGHTVDSNLREELKGVLGITNLGGMGSYLGIPESLGGAKTKIFSFVQDKLQARASGWPARLLSKGGKEVMIKYVATAVPTFVMSCFRLPKTVTRKLTSAISNFWWSSSGQSRGLHWVAWDKPCNGKDAGGLGFRCLDDYNTALLAKQLRCLITVPESFFARFFKGRYYRLSDPLDPIKSYSSSYGWRSFCSLSG</sequence>
<dbReference type="PANTHER" id="PTHR33116">
    <property type="entry name" value="REVERSE TRANSCRIPTASE ZINC-BINDING DOMAIN-CONTAINING PROTEIN-RELATED-RELATED"/>
    <property type="match status" value="1"/>
</dbReference>
<keyword evidence="1" id="KW-1185">Reference proteome</keyword>
<reference evidence="2" key="2">
    <citation type="submission" date="2025-08" db="UniProtKB">
        <authorList>
            <consortium name="RefSeq"/>
        </authorList>
    </citation>
    <scope>IDENTIFICATION</scope>
    <source>
        <tissue evidence="2">Leaf</tissue>
    </source>
</reference>
<proteinExistence type="predicted"/>
<dbReference type="PANTHER" id="PTHR33116:SF86">
    <property type="entry name" value="REVERSE TRANSCRIPTASE DOMAIN-CONTAINING PROTEIN"/>
    <property type="match status" value="1"/>
</dbReference>
<gene>
    <name evidence="2" type="primary">LOC104779176</name>
</gene>
<dbReference type="RefSeq" id="XP_010501859.1">
    <property type="nucleotide sequence ID" value="XM_010503557.1"/>
</dbReference>
<dbReference type="Proteomes" id="UP000694864">
    <property type="component" value="Chromosome 3"/>
</dbReference>
<evidence type="ECO:0000313" key="2">
    <source>
        <dbReference type="RefSeq" id="XP_010501859.1"/>
    </source>
</evidence>
<organism evidence="1 2">
    <name type="scientific">Camelina sativa</name>
    <name type="common">False flax</name>
    <name type="synonym">Myagrum sativum</name>
    <dbReference type="NCBI Taxonomy" id="90675"/>
    <lineage>
        <taxon>Eukaryota</taxon>
        <taxon>Viridiplantae</taxon>
        <taxon>Streptophyta</taxon>
        <taxon>Embryophyta</taxon>
        <taxon>Tracheophyta</taxon>
        <taxon>Spermatophyta</taxon>
        <taxon>Magnoliopsida</taxon>
        <taxon>eudicotyledons</taxon>
        <taxon>Gunneridae</taxon>
        <taxon>Pentapetalae</taxon>
        <taxon>rosids</taxon>
        <taxon>malvids</taxon>
        <taxon>Brassicales</taxon>
        <taxon>Brassicaceae</taxon>
        <taxon>Camelineae</taxon>
        <taxon>Camelina</taxon>
    </lineage>
</organism>
<protein>
    <submittedName>
        <fullName evidence="2">Uncharacterized protein LOC104779176</fullName>
    </submittedName>
</protein>
<reference evidence="1" key="1">
    <citation type="journal article" date="2014" name="Nat. Commun.">
        <title>The emerging biofuel crop Camelina sativa retains a highly undifferentiated hexaploid genome structure.</title>
        <authorList>
            <person name="Kagale S."/>
            <person name="Koh C."/>
            <person name="Nixon J."/>
            <person name="Bollina V."/>
            <person name="Clarke W.E."/>
            <person name="Tuteja R."/>
            <person name="Spillane C."/>
            <person name="Robinson S.J."/>
            <person name="Links M.G."/>
            <person name="Clarke C."/>
            <person name="Higgins E.E."/>
            <person name="Huebert T."/>
            <person name="Sharpe A.G."/>
            <person name="Parkin I.A."/>
        </authorList>
    </citation>
    <scope>NUCLEOTIDE SEQUENCE [LARGE SCALE GENOMIC DNA]</scope>
    <source>
        <strain evidence="1">cv. DH55</strain>
    </source>
</reference>